<feature type="binding site" evidence="9">
    <location>
        <position position="121"/>
    </location>
    <ligand>
        <name>NADPH</name>
        <dbReference type="ChEBI" id="CHEBI:57783"/>
    </ligand>
</feature>
<comment type="caution">
    <text evidence="13">The sequence shown here is derived from an EMBL/GenBank/DDBJ whole genome shotgun (WGS) entry which is preliminary data.</text>
</comment>
<dbReference type="InterPro" id="IPR036169">
    <property type="entry name" value="DXPR_C_sf"/>
</dbReference>
<dbReference type="InterPro" id="IPR013512">
    <property type="entry name" value="DXP_reductoisomerase_N"/>
</dbReference>
<dbReference type="HAMAP" id="MF_00183">
    <property type="entry name" value="DXP_reductoisom"/>
    <property type="match status" value="1"/>
</dbReference>
<dbReference type="EMBL" id="RCCT01000001">
    <property type="protein sequence ID" value="RLK10535.1"/>
    <property type="molecule type" value="Genomic_DNA"/>
</dbReference>
<keyword evidence="9" id="KW-0460">Magnesium</keyword>
<dbReference type="GO" id="GO:0070402">
    <property type="term" value="F:NADPH binding"/>
    <property type="evidence" value="ECO:0007669"/>
    <property type="project" value="InterPro"/>
</dbReference>
<dbReference type="SUPFAM" id="SSF69055">
    <property type="entry name" value="1-deoxy-D-xylulose-5-phosphate reductoisomerase, C-terminal domain"/>
    <property type="match status" value="1"/>
</dbReference>
<dbReference type="InterPro" id="IPR026877">
    <property type="entry name" value="DXPR_C"/>
</dbReference>
<dbReference type="Proteomes" id="UP000271700">
    <property type="component" value="Unassembled WGS sequence"/>
</dbReference>
<evidence type="ECO:0000256" key="9">
    <source>
        <dbReference type="HAMAP-Rule" id="MF_00183"/>
    </source>
</evidence>
<keyword evidence="5 9" id="KW-0560">Oxidoreductase</keyword>
<feature type="binding site" evidence="9">
    <location>
        <position position="36"/>
    </location>
    <ligand>
        <name>NADPH</name>
        <dbReference type="ChEBI" id="CHEBI:57783"/>
    </ligand>
</feature>
<feature type="binding site" evidence="9">
    <location>
        <position position="218"/>
    </location>
    <ligand>
        <name>Mn(2+)</name>
        <dbReference type="ChEBI" id="CHEBI:29035"/>
    </ligand>
</feature>
<dbReference type="Pfam" id="PF13288">
    <property type="entry name" value="DXPR_C"/>
    <property type="match status" value="1"/>
</dbReference>
<dbReference type="STRING" id="981384.GCA_000192475_03181"/>
<evidence type="ECO:0000256" key="3">
    <source>
        <dbReference type="ARBA" id="ARBA00022723"/>
    </source>
</evidence>
<comment type="similarity">
    <text evidence="2 9">Belongs to the DXR family.</text>
</comment>
<keyword evidence="6 9" id="KW-0464">Manganese</keyword>
<dbReference type="GO" id="GO:0051484">
    <property type="term" value="P:isopentenyl diphosphate biosynthetic process, methylerythritol 4-phosphate pathway involved in terpenoid biosynthetic process"/>
    <property type="evidence" value="ECO:0007669"/>
    <property type="project" value="UniProtKB-ARBA"/>
</dbReference>
<dbReference type="EC" id="1.1.1.267" evidence="9"/>
<comment type="catalytic activity">
    <reaction evidence="8">
        <text>2-C-methyl-D-erythritol 4-phosphate + NADP(+) = 1-deoxy-D-xylulose 5-phosphate + NADPH + H(+)</text>
        <dbReference type="Rhea" id="RHEA:13717"/>
        <dbReference type="ChEBI" id="CHEBI:15378"/>
        <dbReference type="ChEBI" id="CHEBI:57783"/>
        <dbReference type="ChEBI" id="CHEBI:57792"/>
        <dbReference type="ChEBI" id="CHEBI:58262"/>
        <dbReference type="ChEBI" id="CHEBI:58349"/>
        <dbReference type="EC" id="1.1.1.267"/>
    </reaction>
    <physiologicalReaction direction="right-to-left" evidence="8">
        <dbReference type="Rhea" id="RHEA:13719"/>
    </physiologicalReaction>
</comment>
<dbReference type="GO" id="GO:0030604">
    <property type="term" value="F:1-deoxy-D-xylulose-5-phosphate reductoisomerase activity"/>
    <property type="evidence" value="ECO:0007669"/>
    <property type="project" value="UniProtKB-UniRule"/>
</dbReference>
<proteinExistence type="inferred from homology"/>
<comment type="cofactor">
    <cofactor evidence="9">
        <name>Mg(2+)</name>
        <dbReference type="ChEBI" id="CHEBI:18420"/>
    </cofactor>
    <cofactor evidence="9">
        <name>Mn(2+)</name>
        <dbReference type="ChEBI" id="CHEBI:29035"/>
    </cofactor>
</comment>
<reference evidence="13 14" key="1">
    <citation type="submission" date="2018-10" db="EMBL/GenBank/DDBJ databases">
        <title>Genomic Encyclopedia of Archaeal and Bacterial Type Strains, Phase II (KMG-II): from individual species to whole genera.</title>
        <authorList>
            <person name="Goeker M."/>
        </authorList>
    </citation>
    <scope>NUCLEOTIDE SEQUENCE [LARGE SCALE GENOMIC DNA]</scope>
    <source>
        <strain evidence="13 14">DSM 29317</strain>
    </source>
</reference>
<feature type="binding site" evidence="9">
    <location>
        <position position="147"/>
    </location>
    <ligand>
        <name>Mn(2+)</name>
        <dbReference type="ChEBI" id="CHEBI:29035"/>
    </ligand>
</feature>
<feature type="binding site" evidence="9">
    <location>
        <position position="173"/>
    </location>
    <ligand>
        <name>1-deoxy-D-xylulose 5-phosphate</name>
        <dbReference type="ChEBI" id="CHEBI:57792"/>
    </ligand>
</feature>
<accession>A0A497ZY32</accession>
<gene>
    <name evidence="9" type="primary">dxr</name>
    <name evidence="13" type="ORF">CLV75_0509</name>
</gene>
<feature type="domain" description="1-deoxy-D-xylulose 5-phosphate reductoisomerase C-terminal" evidence="11">
    <location>
        <begin position="143"/>
        <end position="226"/>
    </location>
</feature>
<feature type="domain" description="1-deoxy-D-xylulose 5-phosphate reductoisomerase N-terminal" evidence="10">
    <location>
        <begin position="4"/>
        <end position="129"/>
    </location>
</feature>
<keyword evidence="13" id="KW-0413">Isomerase</keyword>
<feature type="binding site" evidence="9">
    <location>
        <position position="11"/>
    </location>
    <ligand>
        <name>NADPH</name>
        <dbReference type="ChEBI" id="CHEBI:57783"/>
    </ligand>
</feature>
<evidence type="ECO:0000313" key="14">
    <source>
        <dbReference type="Proteomes" id="UP000271700"/>
    </source>
</evidence>
<dbReference type="SUPFAM" id="SSF55347">
    <property type="entry name" value="Glyceraldehyde-3-phosphate dehydrogenase-like, C-terminal domain"/>
    <property type="match status" value="1"/>
</dbReference>
<dbReference type="Gene3D" id="1.10.1740.10">
    <property type="match status" value="1"/>
</dbReference>
<feature type="binding site" evidence="9">
    <location>
        <position position="10"/>
    </location>
    <ligand>
        <name>NADPH</name>
        <dbReference type="ChEBI" id="CHEBI:57783"/>
    </ligand>
</feature>
<sequence>MRKVSIFGATGSIGQNTLDLISRNPNAYDVVALTGGGNISKLAQDAVRLGADVAVTAFDDRLDDLRSALAGSGIKAAAGQAALIEAGARPADWVMSAIVGAAGLAPGIEALRQGATLALANKETLVCAGPLVLETARNYGARLLPVDSEHSAVFQALVGEDMTSVERIIITASGGAFRDWPLRDLANATVEQASSHPNWNMGQRITIDSASMFNKALEVIETKEYFGIQPSEIEVLVHPESIVHAMVGYRDGALMAHMGAPDMRHAIGYALHWPERLDLPVARLDLAQLGQLSFSAPDEARYPALRLAREVMQRGGLTGAIFNAAKERALDHFIARRIRFLDMADAVSSVLERFEATDGLIDAPLTLDNVQQTDHLARQWVDETVLERAG</sequence>
<dbReference type="SUPFAM" id="SSF51735">
    <property type="entry name" value="NAD(P)-binding Rossmann-fold domains"/>
    <property type="match status" value="1"/>
</dbReference>
<dbReference type="PANTHER" id="PTHR30525:SF0">
    <property type="entry name" value="1-DEOXY-D-XYLULOSE 5-PHOSPHATE REDUCTOISOMERASE, CHLOROPLASTIC"/>
    <property type="match status" value="1"/>
</dbReference>
<dbReference type="AlphaFoldDB" id="A0A497ZY32"/>
<dbReference type="UniPathway" id="UPA00056">
    <property type="reaction ID" value="UER00092"/>
</dbReference>
<comment type="caution">
    <text evidence="9">Lacks conserved residue(s) required for the propagation of feature annotation.</text>
</comment>
<dbReference type="FunFam" id="3.40.50.720:FF:000045">
    <property type="entry name" value="1-deoxy-D-xylulose 5-phosphate reductoisomerase"/>
    <property type="match status" value="1"/>
</dbReference>
<evidence type="ECO:0000259" key="10">
    <source>
        <dbReference type="Pfam" id="PF02670"/>
    </source>
</evidence>
<evidence type="ECO:0000256" key="5">
    <source>
        <dbReference type="ARBA" id="ARBA00023002"/>
    </source>
</evidence>
<feature type="binding site" evidence="9">
    <location>
        <position position="38"/>
    </location>
    <ligand>
        <name>NADPH</name>
        <dbReference type="ChEBI" id="CHEBI:57783"/>
    </ligand>
</feature>
<dbReference type="PANTHER" id="PTHR30525">
    <property type="entry name" value="1-DEOXY-D-XYLULOSE 5-PHOSPHATE REDUCTOISOMERASE"/>
    <property type="match status" value="1"/>
</dbReference>
<dbReference type="Pfam" id="PF08436">
    <property type="entry name" value="DXP_redisom_C"/>
    <property type="match status" value="1"/>
</dbReference>
<evidence type="ECO:0000313" key="13">
    <source>
        <dbReference type="EMBL" id="RLK10535.1"/>
    </source>
</evidence>
<evidence type="ECO:0000256" key="2">
    <source>
        <dbReference type="ARBA" id="ARBA00006825"/>
    </source>
</evidence>
<name>A0A497ZY32_9RHOB</name>
<dbReference type="GO" id="GO:0016853">
    <property type="term" value="F:isomerase activity"/>
    <property type="evidence" value="ECO:0007669"/>
    <property type="project" value="UniProtKB-KW"/>
</dbReference>
<evidence type="ECO:0000256" key="8">
    <source>
        <dbReference type="ARBA" id="ARBA00048543"/>
    </source>
</evidence>
<evidence type="ECO:0000259" key="11">
    <source>
        <dbReference type="Pfam" id="PF08436"/>
    </source>
</evidence>
<feature type="binding site" evidence="9">
    <location>
        <position position="209"/>
    </location>
    <ligand>
        <name>1-deoxy-D-xylulose 5-phosphate</name>
        <dbReference type="ChEBI" id="CHEBI:57792"/>
    </ligand>
</feature>
<dbReference type="PIRSF" id="PIRSF006205">
    <property type="entry name" value="Dxp_reductismrs"/>
    <property type="match status" value="1"/>
</dbReference>
<feature type="binding site" evidence="9">
    <location>
        <position position="218"/>
    </location>
    <ligand>
        <name>1-deoxy-D-xylulose 5-phosphate</name>
        <dbReference type="ChEBI" id="CHEBI:57792"/>
    </ligand>
</feature>
<feature type="binding site" evidence="9">
    <location>
        <position position="12"/>
    </location>
    <ligand>
        <name>NADPH</name>
        <dbReference type="ChEBI" id="CHEBI:57783"/>
    </ligand>
</feature>
<dbReference type="GO" id="GO:0030145">
    <property type="term" value="F:manganese ion binding"/>
    <property type="evidence" value="ECO:0007669"/>
    <property type="project" value="TreeGrafter"/>
</dbReference>
<feature type="binding site" evidence="9">
    <location>
        <position position="13"/>
    </location>
    <ligand>
        <name>NADPH</name>
        <dbReference type="ChEBI" id="CHEBI:57783"/>
    </ligand>
</feature>
<feature type="binding site" evidence="9">
    <location>
        <position position="202"/>
    </location>
    <ligand>
        <name>NADPH</name>
        <dbReference type="ChEBI" id="CHEBI:57783"/>
    </ligand>
</feature>
<feature type="binding site" evidence="9">
    <location>
        <position position="214"/>
    </location>
    <ligand>
        <name>1-deoxy-D-xylulose 5-phosphate</name>
        <dbReference type="ChEBI" id="CHEBI:57792"/>
    </ligand>
</feature>
<feature type="binding site" evidence="9">
    <location>
        <position position="123"/>
    </location>
    <ligand>
        <name>NADPH</name>
        <dbReference type="ChEBI" id="CHEBI:57783"/>
    </ligand>
</feature>
<keyword evidence="4 9" id="KW-0521">NADP</keyword>
<comment type="function">
    <text evidence="9">Catalyzes the NADPH-dependent rearrangement and reduction of 1-deoxy-D-xylulose-5-phosphate (DXP) to 2-C-methyl-D-erythritol 4-phosphate (MEP).</text>
</comment>
<evidence type="ECO:0000256" key="7">
    <source>
        <dbReference type="ARBA" id="ARBA00023229"/>
    </source>
</evidence>
<dbReference type="InterPro" id="IPR003821">
    <property type="entry name" value="DXP_reductoisomerase"/>
</dbReference>
<feature type="binding site" evidence="9">
    <location>
        <position position="148"/>
    </location>
    <ligand>
        <name>1-deoxy-D-xylulose 5-phosphate</name>
        <dbReference type="ChEBI" id="CHEBI:57792"/>
    </ligand>
</feature>
<dbReference type="NCBIfam" id="TIGR00243">
    <property type="entry name" value="Dxr"/>
    <property type="match status" value="1"/>
</dbReference>
<evidence type="ECO:0000256" key="4">
    <source>
        <dbReference type="ARBA" id="ARBA00022857"/>
    </source>
</evidence>
<dbReference type="OrthoDB" id="9806546at2"/>
<feature type="binding site" evidence="9">
    <location>
        <position position="196"/>
    </location>
    <ligand>
        <name>1-deoxy-D-xylulose 5-phosphate</name>
        <dbReference type="ChEBI" id="CHEBI:57792"/>
    </ligand>
</feature>
<feature type="domain" description="DXP reductoisomerase C-terminal" evidence="12">
    <location>
        <begin position="258"/>
        <end position="379"/>
    </location>
</feature>
<keyword evidence="14" id="KW-1185">Reference proteome</keyword>
<protein>
    <recommendedName>
        <fullName evidence="9">1-deoxy-D-xylulose 5-phosphate reductoisomerase</fullName>
        <shortName evidence="9">DXP reductoisomerase</shortName>
        <ecNumber evidence="9">1.1.1.267</ecNumber>
    </recommendedName>
    <alternativeName>
        <fullName evidence="9">1-deoxyxylulose-5-phosphate reductoisomerase</fullName>
    </alternativeName>
    <alternativeName>
        <fullName evidence="9">2-C-methyl-D-erythritol 4-phosphate synthase</fullName>
    </alternativeName>
</protein>
<evidence type="ECO:0000259" key="12">
    <source>
        <dbReference type="Pfam" id="PF13288"/>
    </source>
</evidence>
<feature type="binding site" evidence="9">
    <location>
        <position position="122"/>
    </location>
    <ligand>
        <name>1-deoxy-D-xylulose 5-phosphate</name>
        <dbReference type="ChEBI" id="CHEBI:57792"/>
    </ligand>
</feature>
<keyword evidence="7 9" id="KW-0414">Isoprene biosynthesis</keyword>
<dbReference type="InterPro" id="IPR036291">
    <property type="entry name" value="NAD(P)-bd_dom_sf"/>
</dbReference>
<feature type="binding site" evidence="9">
    <location>
        <position position="149"/>
    </location>
    <ligand>
        <name>1-deoxy-D-xylulose 5-phosphate</name>
        <dbReference type="ChEBI" id="CHEBI:57792"/>
    </ligand>
</feature>
<evidence type="ECO:0000256" key="6">
    <source>
        <dbReference type="ARBA" id="ARBA00023211"/>
    </source>
</evidence>
<comment type="pathway">
    <text evidence="1 9">Isoprenoid biosynthesis; isopentenyl diphosphate biosynthesis via DXP pathway; isopentenyl diphosphate from 1-deoxy-D-xylulose 5-phosphate: step 1/6.</text>
</comment>
<feature type="binding site" evidence="9">
    <location>
        <position position="149"/>
    </location>
    <ligand>
        <name>Mn(2+)</name>
        <dbReference type="ChEBI" id="CHEBI:29035"/>
    </ligand>
</feature>
<dbReference type="Pfam" id="PF02670">
    <property type="entry name" value="DXP_reductoisom"/>
    <property type="match status" value="1"/>
</dbReference>
<keyword evidence="3 9" id="KW-0479">Metal-binding</keyword>
<dbReference type="RefSeq" id="WP_010439971.1">
    <property type="nucleotide sequence ID" value="NZ_AEYW01000006.1"/>
</dbReference>
<dbReference type="InterPro" id="IPR013644">
    <property type="entry name" value="DXP_reductoisomerase_C"/>
</dbReference>
<feature type="binding site" evidence="9">
    <location>
        <position position="215"/>
    </location>
    <ligand>
        <name>1-deoxy-D-xylulose 5-phosphate</name>
        <dbReference type="ChEBI" id="CHEBI:57792"/>
    </ligand>
</feature>
<evidence type="ECO:0000256" key="1">
    <source>
        <dbReference type="ARBA" id="ARBA00005094"/>
    </source>
</evidence>
<organism evidence="13 14">
    <name type="scientific">Ruegeria conchae</name>
    <dbReference type="NCBI Taxonomy" id="981384"/>
    <lineage>
        <taxon>Bacteria</taxon>
        <taxon>Pseudomonadati</taxon>
        <taxon>Pseudomonadota</taxon>
        <taxon>Alphaproteobacteria</taxon>
        <taxon>Rhodobacterales</taxon>
        <taxon>Roseobacteraceae</taxon>
        <taxon>Ruegeria</taxon>
    </lineage>
</organism>
<dbReference type="Gene3D" id="3.40.50.720">
    <property type="entry name" value="NAD(P)-binding Rossmann-like Domain"/>
    <property type="match status" value="1"/>
</dbReference>